<dbReference type="EMBL" id="KN831956">
    <property type="protein sequence ID" value="KIO08800.1"/>
    <property type="molecule type" value="Genomic_DNA"/>
</dbReference>
<dbReference type="STRING" id="870435.A0A0C3P694"/>
<reference evidence="1 2" key="1">
    <citation type="submission" date="2014-04" db="EMBL/GenBank/DDBJ databases">
        <authorList>
            <consortium name="DOE Joint Genome Institute"/>
            <person name="Kuo A."/>
            <person name="Kohler A."/>
            <person name="Costa M.D."/>
            <person name="Nagy L.G."/>
            <person name="Floudas D."/>
            <person name="Copeland A."/>
            <person name="Barry K.W."/>
            <person name="Cichocki N."/>
            <person name="Veneault-Fourrey C."/>
            <person name="LaButti K."/>
            <person name="Lindquist E.A."/>
            <person name="Lipzen A."/>
            <person name="Lundell T."/>
            <person name="Morin E."/>
            <person name="Murat C."/>
            <person name="Sun H."/>
            <person name="Tunlid A."/>
            <person name="Henrissat B."/>
            <person name="Grigoriev I.V."/>
            <person name="Hibbett D.S."/>
            <person name="Martin F."/>
            <person name="Nordberg H.P."/>
            <person name="Cantor M.N."/>
            <person name="Hua S.X."/>
        </authorList>
    </citation>
    <scope>NUCLEOTIDE SEQUENCE [LARGE SCALE GENOMIC DNA]</scope>
    <source>
        <strain evidence="1 2">Marx 270</strain>
    </source>
</reference>
<dbReference type="Proteomes" id="UP000054217">
    <property type="component" value="Unassembled WGS sequence"/>
</dbReference>
<accession>A0A0C3P694</accession>
<name>A0A0C3P694_PISTI</name>
<reference evidence="2" key="2">
    <citation type="submission" date="2015-01" db="EMBL/GenBank/DDBJ databases">
        <title>Evolutionary Origins and Diversification of the Mycorrhizal Mutualists.</title>
        <authorList>
            <consortium name="DOE Joint Genome Institute"/>
            <consortium name="Mycorrhizal Genomics Consortium"/>
            <person name="Kohler A."/>
            <person name="Kuo A."/>
            <person name="Nagy L.G."/>
            <person name="Floudas D."/>
            <person name="Copeland A."/>
            <person name="Barry K.W."/>
            <person name="Cichocki N."/>
            <person name="Veneault-Fourrey C."/>
            <person name="LaButti K."/>
            <person name="Lindquist E.A."/>
            <person name="Lipzen A."/>
            <person name="Lundell T."/>
            <person name="Morin E."/>
            <person name="Murat C."/>
            <person name="Riley R."/>
            <person name="Ohm R."/>
            <person name="Sun H."/>
            <person name="Tunlid A."/>
            <person name="Henrissat B."/>
            <person name="Grigoriev I.V."/>
            <person name="Hibbett D.S."/>
            <person name="Martin F."/>
        </authorList>
    </citation>
    <scope>NUCLEOTIDE SEQUENCE [LARGE SCALE GENOMIC DNA]</scope>
    <source>
        <strain evidence="2">Marx 270</strain>
    </source>
</reference>
<sequence length="89" mass="9611">MRNRLNTHVEQHHSRVQTSFLSLVQQSFPLNSLSTFSGSSISKPATFGLPASSRLTVSVAICSSASSEHFFLTNGSDILERQLESGLGS</sequence>
<dbReference type="HOGENOM" id="CLU_2455608_0_0_1"/>
<proteinExistence type="predicted"/>
<keyword evidence="2" id="KW-1185">Reference proteome</keyword>
<protein>
    <submittedName>
        <fullName evidence="1">Uncharacterized protein</fullName>
    </submittedName>
</protein>
<evidence type="ECO:0000313" key="2">
    <source>
        <dbReference type="Proteomes" id="UP000054217"/>
    </source>
</evidence>
<dbReference type="InParanoid" id="A0A0C3P694"/>
<dbReference type="AlphaFoldDB" id="A0A0C3P694"/>
<gene>
    <name evidence="1" type="ORF">M404DRAFT_326832</name>
</gene>
<evidence type="ECO:0000313" key="1">
    <source>
        <dbReference type="EMBL" id="KIO08800.1"/>
    </source>
</evidence>
<organism evidence="1 2">
    <name type="scientific">Pisolithus tinctorius Marx 270</name>
    <dbReference type="NCBI Taxonomy" id="870435"/>
    <lineage>
        <taxon>Eukaryota</taxon>
        <taxon>Fungi</taxon>
        <taxon>Dikarya</taxon>
        <taxon>Basidiomycota</taxon>
        <taxon>Agaricomycotina</taxon>
        <taxon>Agaricomycetes</taxon>
        <taxon>Agaricomycetidae</taxon>
        <taxon>Boletales</taxon>
        <taxon>Sclerodermatineae</taxon>
        <taxon>Pisolithaceae</taxon>
        <taxon>Pisolithus</taxon>
    </lineage>
</organism>